<dbReference type="InterPro" id="IPR007110">
    <property type="entry name" value="Ig-like_dom"/>
</dbReference>
<dbReference type="InterPro" id="IPR003598">
    <property type="entry name" value="Ig_sub2"/>
</dbReference>
<dbReference type="AlphaFoldDB" id="A0A9W9ZA35"/>
<feature type="domain" description="Ig-like" evidence="6">
    <location>
        <begin position="131"/>
        <end position="239"/>
    </location>
</feature>
<evidence type="ECO:0000256" key="4">
    <source>
        <dbReference type="ARBA" id="ARBA00023319"/>
    </source>
</evidence>
<evidence type="ECO:0000256" key="2">
    <source>
        <dbReference type="ARBA" id="ARBA00022737"/>
    </source>
</evidence>
<dbReference type="Pfam" id="PF07679">
    <property type="entry name" value="I-set"/>
    <property type="match status" value="1"/>
</dbReference>
<dbReference type="EMBL" id="MU826371">
    <property type="protein sequence ID" value="KAJ7377913.1"/>
    <property type="molecule type" value="Genomic_DNA"/>
</dbReference>
<dbReference type="PANTHER" id="PTHR12231:SF253">
    <property type="entry name" value="DPR-INTERACTING PROTEIN ETA, ISOFORM B-RELATED"/>
    <property type="match status" value="1"/>
</dbReference>
<organism evidence="7 8">
    <name type="scientific">Desmophyllum pertusum</name>
    <dbReference type="NCBI Taxonomy" id="174260"/>
    <lineage>
        <taxon>Eukaryota</taxon>
        <taxon>Metazoa</taxon>
        <taxon>Cnidaria</taxon>
        <taxon>Anthozoa</taxon>
        <taxon>Hexacorallia</taxon>
        <taxon>Scleractinia</taxon>
        <taxon>Caryophylliina</taxon>
        <taxon>Caryophylliidae</taxon>
        <taxon>Desmophyllum</taxon>
    </lineage>
</organism>
<feature type="domain" description="Ig-like" evidence="6">
    <location>
        <begin position="240"/>
        <end position="286"/>
    </location>
</feature>
<name>A0A9W9ZA35_9CNID</name>
<evidence type="ECO:0000256" key="1">
    <source>
        <dbReference type="ARBA" id="ARBA00022729"/>
    </source>
</evidence>
<evidence type="ECO:0000313" key="8">
    <source>
        <dbReference type="Proteomes" id="UP001163046"/>
    </source>
</evidence>
<dbReference type="Gene3D" id="2.60.40.10">
    <property type="entry name" value="Immunoglobulins"/>
    <property type="match status" value="4"/>
</dbReference>
<dbReference type="Proteomes" id="UP001163046">
    <property type="component" value="Unassembled WGS sequence"/>
</dbReference>
<protein>
    <submittedName>
        <fullName evidence="7">Immunoglobulin C-2 Type</fullName>
    </submittedName>
</protein>
<evidence type="ECO:0000313" key="7">
    <source>
        <dbReference type="EMBL" id="KAJ7377913.1"/>
    </source>
</evidence>
<dbReference type="InterPro" id="IPR036179">
    <property type="entry name" value="Ig-like_dom_sf"/>
</dbReference>
<reference evidence="7" key="1">
    <citation type="submission" date="2023-01" db="EMBL/GenBank/DDBJ databases">
        <title>Genome assembly of the deep-sea coral Lophelia pertusa.</title>
        <authorList>
            <person name="Herrera S."/>
            <person name="Cordes E."/>
        </authorList>
    </citation>
    <scope>NUCLEOTIDE SEQUENCE</scope>
    <source>
        <strain evidence="7">USNM1676648</strain>
        <tissue evidence="7">Polyp</tissue>
    </source>
</reference>
<dbReference type="InterPro" id="IPR013098">
    <property type="entry name" value="Ig_I-set"/>
</dbReference>
<proteinExistence type="predicted"/>
<evidence type="ECO:0000256" key="5">
    <source>
        <dbReference type="SAM" id="SignalP"/>
    </source>
</evidence>
<dbReference type="InterPro" id="IPR013783">
    <property type="entry name" value="Ig-like_fold"/>
</dbReference>
<dbReference type="PROSITE" id="PS50835">
    <property type="entry name" value="IG_LIKE"/>
    <property type="match status" value="3"/>
</dbReference>
<accession>A0A9W9ZA35</accession>
<comment type="caution">
    <text evidence="7">The sequence shown here is derived from an EMBL/GenBank/DDBJ whole genome shotgun (WGS) entry which is preliminary data.</text>
</comment>
<dbReference type="OrthoDB" id="5954856at2759"/>
<dbReference type="SMART" id="SM00408">
    <property type="entry name" value="IGc2"/>
    <property type="match status" value="3"/>
</dbReference>
<dbReference type="SUPFAM" id="SSF48726">
    <property type="entry name" value="Immunoglobulin"/>
    <property type="match status" value="4"/>
</dbReference>
<dbReference type="InterPro" id="IPR003599">
    <property type="entry name" value="Ig_sub"/>
</dbReference>
<keyword evidence="2" id="KW-0677">Repeat</keyword>
<dbReference type="SMART" id="SM00409">
    <property type="entry name" value="IG"/>
    <property type="match status" value="3"/>
</dbReference>
<keyword evidence="1 5" id="KW-0732">Signal</keyword>
<keyword evidence="4" id="KW-0393">Immunoglobulin domain</keyword>
<dbReference type="Pfam" id="PF13927">
    <property type="entry name" value="Ig_3"/>
    <property type="match status" value="2"/>
</dbReference>
<feature type="signal peptide" evidence="5">
    <location>
        <begin position="1"/>
        <end position="20"/>
    </location>
</feature>
<sequence>MWSVAFSVWIWTAFTVLVPAQSNPPVITDFLQKDLVNPEDVKFSKDVGFTLPCKATGSNLKWSWEHNGTAIEAYNGRPFTLSEDGTLTGSGLVATDSGTYQCFVKDEVTGAVAFSRKLKVAVTDSEDFTLPAWSVTPNAEETAVQGRNKTLYCFATGRPSPTITWKKDGQIIVHEENSYKVPGPSLEDAFSSTMLTRKNTREVPPKWTTDPPPTNLSIVIEKNGTLECKVTANPVATVSWYKDGLLLQSSKRRVLVGSKLHFIDVNLNDTGVYQCEAGNKHGMIISSTWIHVSAWKPSFANVQFGPFHLLNEKEAKMPCKPSTAAPRPTIEWFKDGNLITYGKNSRYRLEMDGTLVIKQSRQGSRWRQLHLQGNELKG</sequence>
<dbReference type="InterPro" id="IPR051170">
    <property type="entry name" value="Neural/epithelial_adhesion"/>
</dbReference>
<keyword evidence="8" id="KW-1185">Reference proteome</keyword>
<gene>
    <name evidence="7" type="primary">CNTN2</name>
    <name evidence="7" type="ORF">OS493_025807</name>
</gene>
<feature type="chain" id="PRO_5040750700" evidence="5">
    <location>
        <begin position="21"/>
        <end position="378"/>
    </location>
</feature>
<keyword evidence="3" id="KW-1015">Disulfide bond</keyword>
<evidence type="ECO:0000259" key="6">
    <source>
        <dbReference type="PROSITE" id="PS50835"/>
    </source>
</evidence>
<dbReference type="PANTHER" id="PTHR12231">
    <property type="entry name" value="CTX-RELATED TYPE I TRANSMEMBRANE PROTEIN"/>
    <property type="match status" value="1"/>
</dbReference>
<feature type="domain" description="Ig-like" evidence="6">
    <location>
        <begin position="25"/>
        <end position="119"/>
    </location>
</feature>
<evidence type="ECO:0000256" key="3">
    <source>
        <dbReference type="ARBA" id="ARBA00023157"/>
    </source>
</evidence>